<sequence>MPPFDFDDEHDANEFADDENAYTYDRADGDGDDERENKRQKKLTAEERWTEEIEEAKKKAPAVVKADGRFLGLWHRHIRRYPKSSWLCQSLSLVYSSAGLKWSDMNFALVEKKPKEGSQYDTDALVRGWASPVIDELCKQPGLGSSFLEMNPEEPLAAAVWLRLKEQIQQYMENNAAECKWRKKGLEPFEPLVDANTATNENDKYRRRKDNATALYNKWWTFNRSKNPPLMARMYNMATGAATGTHTPLPALAGAPTPPAGAATAAGREQHTAADGAGQQQHAAGDAAAAAAEEPEAAVEGTAAEERAATVAAEERAATDAAEEPAVTGPEQVEAVGRGGRTRRGRRRT</sequence>
<evidence type="ECO:0000313" key="2">
    <source>
        <dbReference type="EMBL" id="KAG2425313.1"/>
    </source>
</evidence>
<keyword evidence="3" id="KW-1185">Reference proteome</keyword>
<dbReference type="AlphaFoldDB" id="A0A835SKS7"/>
<feature type="compositionally biased region" description="Low complexity" evidence="1">
    <location>
        <begin position="247"/>
        <end position="302"/>
    </location>
</feature>
<name>A0A835SKS7_CHLIN</name>
<gene>
    <name evidence="2" type="ORF">HXX76_013730</name>
</gene>
<feature type="region of interest" description="Disordered" evidence="1">
    <location>
        <begin position="247"/>
        <end position="349"/>
    </location>
</feature>
<evidence type="ECO:0000313" key="3">
    <source>
        <dbReference type="Proteomes" id="UP000650467"/>
    </source>
</evidence>
<reference evidence="2" key="1">
    <citation type="journal article" date="2020" name="bioRxiv">
        <title>Comparative genomics of Chlamydomonas.</title>
        <authorList>
            <person name="Craig R.J."/>
            <person name="Hasan A.R."/>
            <person name="Ness R.W."/>
            <person name="Keightley P.D."/>
        </authorList>
    </citation>
    <scope>NUCLEOTIDE SEQUENCE</scope>
    <source>
        <strain evidence="2">SAG 7.73</strain>
    </source>
</reference>
<protein>
    <submittedName>
        <fullName evidence="2">Uncharacterized protein</fullName>
    </submittedName>
</protein>
<accession>A0A835SKS7</accession>
<proteinExistence type="predicted"/>
<dbReference type="EMBL" id="JAEHOC010000056">
    <property type="protein sequence ID" value="KAG2425313.1"/>
    <property type="molecule type" value="Genomic_DNA"/>
</dbReference>
<feature type="compositionally biased region" description="Basic residues" evidence="1">
    <location>
        <begin position="340"/>
        <end position="349"/>
    </location>
</feature>
<comment type="caution">
    <text evidence="2">The sequence shown here is derived from an EMBL/GenBank/DDBJ whole genome shotgun (WGS) entry which is preliminary data.</text>
</comment>
<dbReference type="Proteomes" id="UP000650467">
    <property type="component" value="Unassembled WGS sequence"/>
</dbReference>
<organism evidence="2 3">
    <name type="scientific">Chlamydomonas incerta</name>
    <dbReference type="NCBI Taxonomy" id="51695"/>
    <lineage>
        <taxon>Eukaryota</taxon>
        <taxon>Viridiplantae</taxon>
        <taxon>Chlorophyta</taxon>
        <taxon>core chlorophytes</taxon>
        <taxon>Chlorophyceae</taxon>
        <taxon>CS clade</taxon>
        <taxon>Chlamydomonadales</taxon>
        <taxon>Chlamydomonadaceae</taxon>
        <taxon>Chlamydomonas</taxon>
    </lineage>
</organism>
<feature type="compositionally biased region" description="Basic and acidic residues" evidence="1">
    <location>
        <begin position="304"/>
        <end position="318"/>
    </location>
</feature>
<evidence type="ECO:0000256" key="1">
    <source>
        <dbReference type="SAM" id="MobiDB-lite"/>
    </source>
</evidence>
<feature type="region of interest" description="Disordered" evidence="1">
    <location>
        <begin position="17"/>
        <end position="46"/>
    </location>
</feature>